<dbReference type="AlphaFoldDB" id="A0A066RT78"/>
<comment type="caution">
    <text evidence="2">The sequence shown here is derived from an EMBL/GenBank/DDBJ whole genome shotgun (WGS) entry which is preliminary data.</text>
</comment>
<feature type="signal peptide" evidence="1">
    <location>
        <begin position="1"/>
        <end position="17"/>
    </location>
</feature>
<dbReference type="OrthoDB" id="5815474at2"/>
<protein>
    <recommendedName>
        <fullName evidence="4">Lipoprotein</fullName>
    </recommendedName>
</protein>
<organism evidence="2 3">
    <name type="scientific">Photobacterium galatheae</name>
    <dbReference type="NCBI Taxonomy" id="1654360"/>
    <lineage>
        <taxon>Bacteria</taxon>
        <taxon>Pseudomonadati</taxon>
        <taxon>Pseudomonadota</taxon>
        <taxon>Gammaproteobacteria</taxon>
        <taxon>Vibrionales</taxon>
        <taxon>Vibrionaceae</taxon>
        <taxon>Photobacterium</taxon>
    </lineage>
</organism>
<dbReference type="Proteomes" id="UP000027192">
    <property type="component" value="Unassembled WGS sequence"/>
</dbReference>
<keyword evidence="1" id="KW-0732">Signal</keyword>
<evidence type="ECO:0008006" key="4">
    <source>
        <dbReference type="Google" id="ProtNLM"/>
    </source>
</evidence>
<evidence type="ECO:0000313" key="2">
    <source>
        <dbReference type="EMBL" id="KDM92301.1"/>
    </source>
</evidence>
<evidence type="ECO:0000256" key="1">
    <source>
        <dbReference type="SAM" id="SignalP"/>
    </source>
</evidence>
<name>A0A066RT78_9GAMM</name>
<accession>A0A066RT78</accession>
<reference evidence="2 3" key="1">
    <citation type="submission" date="2014-04" db="EMBL/GenBank/DDBJ databases">
        <title>Draft genome sequence of Photobacterium halotolerans S2753: a solonamide, ngercheumicin and holomycin producer.</title>
        <authorList>
            <person name="Machado H.R."/>
            <person name="Gram L."/>
        </authorList>
    </citation>
    <scope>NUCLEOTIDE SEQUENCE [LARGE SCALE GENOMIC DNA]</scope>
    <source>
        <strain evidence="2 3">S2753</strain>
    </source>
</reference>
<keyword evidence="3" id="KW-1185">Reference proteome</keyword>
<gene>
    <name evidence="2" type="ORF">EA58_07360</name>
</gene>
<sequence length="288" mass="32423">MRLYSCFLMLTVLSLVGCGSTPYRDDYAQYTNQLSNGTISESGFQFSFEDATFVDMRGVYLPDDSIDSTQIMYQGAGGLVGLLAQIGTHSAIIQSQRTEKLVQEQEKANQKILSLIEVTKDIPLTTLIGEYDALLLQGDPQSAQTIRMKPIFFSNAEMNRLSLKSVVWLPNEGQNDVRYKNLIQIYGPTLDELQRNRILNGDREELAQILSSLLKGMIYIAKNELTGKYTSTEAKQQTFLIENDAGVKAIRGTVVEEKCGYQIIKDIRSWYMAYPKPATTMQNFKTQC</sequence>
<dbReference type="RefSeq" id="WP_152547957.1">
    <property type="nucleotide sequence ID" value="NZ_JAGSGC010000012.1"/>
</dbReference>
<proteinExistence type="predicted"/>
<evidence type="ECO:0000313" key="3">
    <source>
        <dbReference type="Proteomes" id="UP000027192"/>
    </source>
</evidence>
<feature type="chain" id="PRO_5001630691" description="Lipoprotein" evidence="1">
    <location>
        <begin position="18"/>
        <end position="288"/>
    </location>
</feature>
<dbReference type="EMBL" id="JMIB01000010">
    <property type="protein sequence ID" value="KDM92301.1"/>
    <property type="molecule type" value="Genomic_DNA"/>
</dbReference>
<dbReference type="PROSITE" id="PS51257">
    <property type="entry name" value="PROKAR_LIPOPROTEIN"/>
    <property type="match status" value="1"/>
</dbReference>